<comment type="caution">
    <text evidence="8">Lacks conserved residue(s) required for the propagation of feature annotation.</text>
</comment>
<keyword evidence="6 8" id="KW-0472">Membrane</keyword>
<dbReference type="Proteomes" id="UP000193411">
    <property type="component" value="Unassembled WGS sequence"/>
</dbReference>
<comment type="subcellular location">
    <subcellularLocation>
        <location evidence="8">Golgi apparatus membrane</location>
        <topology evidence="8">Multi-pass membrane protein</topology>
    </subcellularLocation>
    <subcellularLocation>
        <location evidence="1">Membrane</location>
        <topology evidence="1">Multi-pass membrane protein</topology>
    </subcellularLocation>
</comment>
<dbReference type="STRING" id="765915.A0A1Y2I3K6"/>
<evidence type="ECO:0000256" key="3">
    <source>
        <dbReference type="ARBA" id="ARBA00022692"/>
    </source>
</evidence>
<dbReference type="GO" id="GO:0000139">
    <property type="term" value="C:Golgi membrane"/>
    <property type="evidence" value="ECO:0007669"/>
    <property type="project" value="UniProtKB-SubCell"/>
</dbReference>
<evidence type="ECO:0000256" key="8">
    <source>
        <dbReference type="RuleBase" id="RU363111"/>
    </source>
</evidence>
<organism evidence="9 10">
    <name type="scientific">Catenaria anguillulae PL171</name>
    <dbReference type="NCBI Taxonomy" id="765915"/>
    <lineage>
        <taxon>Eukaryota</taxon>
        <taxon>Fungi</taxon>
        <taxon>Fungi incertae sedis</taxon>
        <taxon>Blastocladiomycota</taxon>
        <taxon>Blastocladiomycetes</taxon>
        <taxon>Blastocladiales</taxon>
        <taxon>Catenariaceae</taxon>
        <taxon>Catenaria</taxon>
    </lineage>
</organism>
<dbReference type="PANTHER" id="PTHR23137">
    <property type="entry name" value="VESICLE TRANSPORT PROTEIN-RELATED"/>
    <property type="match status" value="1"/>
</dbReference>
<accession>A0A1Y2I3K6</accession>
<keyword evidence="2 8" id="KW-0813">Transport</keyword>
<keyword evidence="3 8" id="KW-0812">Transmembrane</keyword>
<sequence length="157" mass="17178">MPRNPFATMEAGGQNDSIMDDACGACNLTRKQRLIGFGCCFVAGFVISALSFLYFATSRITGFAIFYTFGNIVSLLSTSFLTGFKSQMKGMFDEKRKLASIVYLASMAATLTVALVLGSAPLCLVFCFIQFLALFWYSLSYIPFGRDIVKKAVGVRT</sequence>
<evidence type="ECO:0000256" key="5">
    <source>
        <dbReference type="ARBA" id="ARBA00022989"/>
    </source>
</evidence>
<gene>
    <name evidence="9" type="ORF">BCR44DRAFT_123647</name>
</gene>
<evidence type="ECO:0000256" key="4">
    <source>
        <dbReference type="ARBA" id="ARBA00022927"/>
    </source>
</evidence>
<dbReference type="EMBL" id="MCFL01000002">
    <property type="protein sequence ID" value="ORZ40804.1"/>
    <property type="molecule type" value="Genomic_DNA"/>
</dbReference>
<keyword evidence="10" id="KW-1185">Reference proteome</keyword>
<evidence type="ECO:0000313" key="9">
    <source>
        <dbReference type="EMBL" id="ORZ40804.1"/>
    </source>
</evidence>
<feature type="transmembrane region" description="Helical" evidence="8">
    <location>
        <begin position="104"/>
        <end position="137"/>
    </location>
</feature>
<comment type="caution">
    <text evidence="9">The sequence shown here is derived from an EMBL/GenBank/DDBJ whole genome shotgun (WGS) entry which is preliminary data.</text>
</comment>
<dbReference type="InterPro" id="IPR007305">
    <property type="entry name" value="Vesicle_transpt_Got1/SFT2"/>
</dbReference>
<evidence type="ECO:0000256" key="6">
    <source>
        <dbReference type="ARBA" id="ARBA00023136"/>
    </source>
</evidence>
<keyword evidence="5 8" id="KW-1133">Transmembrane helix</keyword>
<evidence type="ECO:0000256" key="2">
    <source>
        <dbReference type="ARBA" id="ARBA00022448"/>
    </source>
</evidence>
<dbReference type="AlphaFoldDB" id="A0A1Y2I3K6"/>
<evidence type="ECO:0000256" key="1">
    <source>
        <dbReference type="ARBA" id="ARBA00004141"/>
    </source>
</evidence>
<dbReference type="OrthoDB" id="73614at2759"/>
<reference evidence="9 10" key="1">
    <citation type="submission" date="2016-07" db="EMBL/GenBank/DDBJ databases">
        <title>Pervasive Adenine N6-methylation of Active Genes in Fungi.</title>
        <authorList>
            <consortium name="DOE Joint Genome Institute"/>
            <person name="Mondo S.J."/>
            <person name="Dannebaum R.O."/>
            <person name="Kuo R.C."/>
            <person name="Labutti K."/>
            <person name="Haridas S."/>
            <person name="Kuo A."/>
            <person name="Salamov A."/>
            <person name="Ahrendt S.R."/>
            <person name="Lipzen A."/>
            <person name="Sullivan W."/>
            <person name="Andreopoulos W.B."/>
            <person name="Clum A."/>
            <person name="Lindquist E."/>
            <person name="Daum C."/>
            <person name="Ramamoorthy G.K."/>
            <person name="Gryganskyi A."/>
            <person name="Culley D."/>
            <person name="Magnuson J.K."/>
            <person name="James T.Y."/>
            <person name="O'Malley M.A."/>
            <person name="Stajich J.E."/>
            <person name="Spatafora J.W."/>
            <person name="Visel A."/>
            <person name="Grigoriev I.V."/>
        </authorList>
    </citation>
    <scope>NUCLEOTIDE SEQUENCE [LARGE SCALE GENOMIC DNA]</scope>
    <source>
        <strain evidence="9 10">PL171</strain>
    </source>
</reference>
<comment type="function">
    <text evidence="8">Nonessential protein required for the fusion of transport vesicles derived from the endocytic pathway with the Golgi complex.</text>
</comment>
<dbReference type="GO" id="GO:0016192">
    <property type="term" value="P:vesicle-mediated transport"/>
    <property type="evidence" value="ECO:0007669"/>
    <property type="project" value="InterPro"/>
</dbReference>
<dbReference type="PANTHER" id="PTHR23137:SF6">
    <property type="entry name" value="VESICLE TRANSPORT PROTEIN"/>
    <property type="match status" value="1"/>
</dbReference>
<feature type="transmembrane region" description="Helical" evidence="8">
    <location>
        <begin position="62"/>
        <end position="84"/>
    </location>
</feature>
<protein>
    <recommendedName>
        <fullName evidence="8">Protein transport protein SFT2</fullName>
    </recommendedName>
</protein>
<keyword evidence="8" id="KW-0333">Golgi apparatus</keyword>
<feature type="transmembrane region" description="Helical" evidence="8">
    <location>
        <begin position="34"/>
        <end position="56"/>
    </location>
</feature>
<name>A0A1Y2I3K6_9FUNG</name>
<dbReference type="InterPro" id="IPR011691">
    <property type="entry name" value="Vesicle_transpt_SFT2"/>
</dbReference>
<dbReference type="GO" id="GO:0015031">
    <property type="term" value="P:protein transport"/>
    <property type="evidence" value="ECO:0007669"/>
    <property type="project" value="UniProtKB-KW"/>
</dbReference>
<proteinExistence type="inferred from homology"/>
<comment type="similarity">
    <text evidence="7 8">Belongs to the SFT2 family.</text>
</comment>
<dbReference type="Pfam" id="PF04178">
    <property type="entry name" value="Got1"/>
    <property type="match status" value="1"/>
</dbReference>
<evidence type="ECO:0000313" key="10">
    <source>
        <dbReference type="Proteomes" id="UP000193411"/>
    </source>
</evidence>
<evidence type="ECO:0000256" key="7">
    <source>
        <dbReference type="ARBA" id="ARBA00025800"/>
    </source>
</evidence>
<keyword evidence="4 8" id="KW-0653">Protein transport</keyword>